<feature type="transmembrane region" description="Helical" evidence="1">
    <location>
        <begin position="20"/>
        <end position="37"/>
    </location>
</feature>
<evidence type="ECO:0000256" key="1">
    <source>
        <dbReference type="SAM" id="Phobius"/>
    </source>
</evidence>
<dbReference type="OrthoDB" id="7961613at2759"/>
<accession>A0A165G4A2</accession>
<evidence type="ECO:0000313" key="3">
    <source>
        <dbReference type="Proteomes" id="UP000077266"/>
    </source>
</evidence>
<evidence type="ECO:0000313" key="2">
    <source>
        <dbReference type="EMBL" id="KZV89962.1"/>
    </source>
</evidence>
<proteinExistence type="predicted"/>
<dbReference type="InParanoid" id="A0A165G4A2"/>
<keyword evidence="3" id="KW-1185">Reference proteome</keyword>
<dbReference type="Proteomes" id="UP000077266">
    <property type="component" value="Unassembled WGS sequence"/>
</dbReference>
<gene>
    <name evidence="2" type="ORF">EXIGLDRAFT_720787</name>
</gene>
<dbReference type="EMBL" id="KV426059">
    <property type="protein sequence ID" value="KZV89962.1"/>
    <property type="molecule type" value="Genomic_DNA"/>
</dbReference>
<evidence type="ECO:0008006" key="4">
    <source>
        <dbReference type="Google" id="ProtNLM"/>
    </source>
</evidence>
<dbReference type="AlphaFoldDB" id="A0A165G4A2"/>
<keyword evidence="1" id="KW-0812">Transmembrane</keyword>
<reference evidence="2 3" key="1">
    <citation type="journal article" date="2016" name="Mol. Biol. Evol.">
        <title>Comparative Genomics of Early-Diverging Mushroom-Forming Fungi Provides Insights into the Origins of Lignocellulose Decay Capabilities.</title>
        <authorList>
            <person name="Nagy L.G."/>
            <person name="Riley R."/>
            <person name="Tritt A."/>
            <person name="Adam C."/>
            <person name="Daum C."/>
            <person name="Floudas D."/>
            <person name="Sun H."/>
            <person name="Yadav J.S."/>
            <person name="Pangilinan J."/>
            <person name="Larsson K.H."/>
            <person name="Matsuura K."/>
            <person name="Barry K."/>
            <person name="Labutti K."/>
            <person name="Kuo R."/>
            <person name="Ohm R.A."/>
            <person name="Bhattacharya S.S."/>
            <person name="Shirouzu T."/>
            <person name="Yoshinaga Y."/>
            <person name="Martin F.M."/>
            <person name="Grigoriev I.V."/>
            <person name="Hibbett D.S."/>
        </authorList>
    </citation>
    <scope>NUCLEOTIDE SEQUENCE [LARGE SCALE GENOMIC DNA]</scope>
    <source>
        <strain evidence="2 3">HHB12029</strain>
    </source>
</reference>
<keyword evidence="1" id="KW-0472">Membrane</keyword>
<protein>
    <recommendedName>
        <fullName evidence="4">Cytochrome b mRNA-processing protein 4</fullName>
    </recommendedName>
</protein>
<keyword evidence="1" id="KW-1133">Transmembrane helix</keyword>
<sequence>MPPARKPRLGLPALLHRGLILGLFGTTAYGLAILFYFQPRDMIQRGRGLAENVPELQRRIAENERKATMVDTEVMLARMAQDAVPSHRQRRDAQ</sequence>
<name>A0A165G4A2_EXIGL</name>
<organism evidence="2 3">
    <name type="scientific">Exidia glandulosa HHB12029</name>
    <dbReference type="NCBI Taxonomy" id="1314781"/>
    <lineage>
        <taxon>Eukaryota</taxon>
        <taxon>Fungi</taxon>
        <taxon>Dikarya</taxon>
        <taxon>Basidiomycota</taxon>
        <taxon>Agaricomycotina</taxon>
        <taxon>Agaricomycetes</taxon>
        <taxon>Auriculariales</taxon>
        <taxon>Exidiaceae</taxon>
        <taxon>Exidia</taxon>
    </lineage>
</organism>